<keyword evidence="7" id="KW-1185">Reference proteome</keyword>
<keyword evidence="4" id="KW-0812">Transmembrane</keyword>
<dbReference type="AlphaFoldDB" id="A0AAD5SWU9"/>
<name>A0AAD5SWU9_9FUNG</name>
<reference evidence="6" key="1">
    <citation type="submission" date="2020-05" db="EMBL/GenBank/DDBJ databases">
        <title>Phylogenomic resolution of chytrid fungi.</title>
        <authorList>
            <person name="Stajich J.E."/>
            <person name="Amses K."/>
            <person name="Simmons R."/>
            <person name="Seto K."/>
            <person name="Myers J."/>
            <person name="Bonds A."/>
            <person name="Quandt C.A."/>
            <person name="Barry K."/>
            <person name="Liu P."/>
            <person name="Grigoriev I."/>
            <person name="Longcore J.E."/>
            <person name="James T.Y."/>
        </authorList>
    </citation>
    <scope>NUCLEOTIDE SEQUENCE</scope>
    <source>
        <strain evidence="6">JEL0513</strain>
    </source>
</reference>
<feature type="domain" description="SH3" evidence="5">
    <location>
        <begin position="400"/>
        <end position="461"/>
    </location>
</feature>
<keyword evidence="1 2" id="KW-0728">SH3 domain</keyword>
<dbReference type="InterPro" id="IPR001452">
    <property type="entry name" value="SH3_domain"/>
</dbReference>
<feature type="compositionally biased region" description="Polar residues" evidence="3">
    <location>
        <begin position="323"/>
        <end position="334"/>
    </location>
</feature>
<proteinExistence type="predicted"/>
<evidence type="ECO:0000313" key="6">
    <source>
        <dbReference type="EMBL" id="KAJ3115241.1"/>
    </source>
</evidence>
<dbReference type="SUPFAM" id="SSF50044">
    <property type="entry name" value="SH3-domain"/>
    <property type="match status" value="1"/>
</dbReference>
<feature type="transmembrane region" description="Helical" evidence="4">
    <location>
        <begin position="239"/>
        <end position="261"/>
    </location>
</feature>
<keyword evidence="4" id="KW-1133">Transmembrane helix</keyword>
<comment type="caution">
    <text evidence="6">The sequence shown here is derived from an EMBL/GenBank/DDBJ whole genome shotgun (WGS) entry which is preliminary data.</text>
</comment>
<evidence type="ECO:0000256" key="4">
    <source>
        <dbReference type="SAM" id="Phobius"/>
    </source>
</evidence>
<evidence type="ECO:0000256" key="2">
    <source>
        <dbReference type="PROSITE-ProRule" id="PRU00192"/>
    </source>
</evidence>
<dbReference type="Pfam" id="PF14604">
    <property type="entry name" value="SH3_9"/>
    <property type="match status" value="1"/>
</dbReference>
<keyword evidence="4" id="KW-0472">Membrane</keyword>
<accession>A0AAD5SWU9</accession>
<dbReference type="PROSITE" id="PS50002">
    <property type="entry name" value="SH3"/>
    <property type="match status" value="1"/>
</dbReference>
<dbReference type="Proteomes" id="UP001211907">
    <property type="component" value="Unassembled WGS sequence"/>
</dbReference>
<dbReference type="InterPro" id="IPR036028">
    <property type="entry name" value="SH3-like_dom_sf"/>
</dbReference>
<organism evidence="6 7">
    <name type="scientific">Physocladia obscura</name>
    <dbReference type="NCBI Taxonomy" id="109957"/>
    <lineage>
        <taxon>Eukaryota</taxon>
        <taxon>Fungi</taxon>
        <taxon>Fungi incertae sedis</taxon>
        <taxon>Chytridiomycota</taxon>
        <taxon>Chytridiomycota incertae sedis</taxon>
        <taxon>Chytridiomycetes</taxon>
        <taxon>Chytridiales</taxon>
        <taxon>Chytriomycetaceae</taxon>
        <taxon>Physocladia</taxon>
    </lineage>
</organism>
<dbReference type="EMBL" id="JADGJH010001304">
    <property type="protein sequence ID" value="KAJ3115241.1"/>
    <property type="molecule type" value="Genomic_DNA"/>
</dbReference>
<evidence type="ECO:0000313" key="7">
    <source>
        <dbReference type="Proteomes" id="UP001211907"/>
    </source>
</evidence>
<dbReference type="SMART" id="SM00326">
    <property type="entry name" value="SH3"/>
    <property type="match status" value="1"/>
</dbReference>
<evidence type="ECO:0000259" key="5">
    <source>
        <dbReference type="PROSITE" id="PS50002"/>
    </source>
</evidence>
<dbReference type="Gene3D" id="2.30.30.40">
    <property type="entry name" value="SH3 Domains"/>
    <property type="match status" value="1"/>
</dbReference>
<evidence type="ECO:0000256" key="1">
    <source>
        <dbReference type="ARBA" id="ARBA00022443"/>
    </source>
</evidence>
<evidence type="ECO:0000256" key="3">
    <source>
        <dbReference type="SAM" id="MobiDB-lite"/>
    </source>
</evidence>
<sequence>MSTCFSLTGSTACGELGAQMIAASGPIQNASTVDTYVATLLGTEHFATTYGCSGYTGHFVRYQQSLICNYLVAVSAAACAALSTAPYQPLCAASCAANAASVNALFGDAAVCPASSSSAASLQERSAFNATQLLTCQDAFATNDPATCWQGLSVETQFVGFRYAADAASFCGASCLDAADAALCAKFLSNSSLVPSFVPASTANSTATPATSASQLLPVPFAQLTNAQKLSLITPARTLPYIASGIAWGVMVLFGILWGVVLKLQRWNNHITIAFRPEPLQGRATLRRQNQGGNRPKRQSIFSSIFGGSVYADTDINGDATDVSKNPTQSQSRTALRYQRQRAKKAGRHTEAAAKTSSIRQSIYSIFGKSSSNSYQNFEDDTITLEAPAAPFPPPVGSGANKLKMKVITPFTGVEYDEMTVKIGDVLIIKETFSDGWCLAKQAATGMVGIVPLVCLDSIGSNKKMKAQTRPPARRESRQVFGR</sequence>
<protein>
    <recommendedName>
        <fullName evidence="5">SH3 domain-containing protein</fullName>
    </recommendedName>
</protein>
<feature type="region of interest" description="Disordered" evidence="3">
    <location>
        <begin position="317"/>
        <end position="336"/>
    </location>
</feature>
<gene>
    <name evidence="6" type="ORF">HK100_001419</name>
</gene>